<organism evidence="1 2">
    <name type="scientific">Hymenobacter volaticus</name>
    <dbReference type="NCBI Taxonomy" id="2932254"/>
    <lineage>
        <taxon>Bacteria</taxon>
        <taxon>Pseudomonadati</taxon>
        <taxon>Bacteroidota</taxon>
        <taxon>Cytophagia</taxon>
        <taxon>Cytophagales</taxon>
        <taxon>Hymenobacteraceae</taxon>
        <taxon>Hymenobacter</taxon>
    </lineage>
</organism>
<dbReference type="Proteomes" id="UP000830401">
    <property type="component" value="Chromosome"/>
</dbReference>
<sequence>MNRSLLPAIYFRNAAGQLLEDAAGFLRVSWSSNAYRPEEVRALFTHMAYALRRNNWSCILINQIGMRAFSQEEQQWVTQEWLPLAVQAGYRYGAVVVSEDVMVRLATAYITTQVNNLPLIYRSFITEPEALEWLLQQSSSPPSQRSFS</sequence>
<name>A0ABY4G6M2_9BACT</name>
<gene>
    <name evidence="1" type="ORF">MUN86_22135</name>
</gene>
<evidence type="ECO:0000313" key="2">
    <source>
        <dbReference type="Proteomes" id="UP000830401"/>
    </source>
</evidence>
<dbReference type="RefSeq" id="WP_245120137.1">
    <property type="nucleotide sequence ID" value="NZ_CP095061.1"/>
</dbReference>
<dbReference type="EMBL" id="CP095061">
    <property type="protein sequence ID" value="UOQ66159.1"/>
    <property type="molecule type" value="Genomic_DNA"/>
</dbReference>
<accession>A0ABY4G6M2</accession>
<protein>
    <recommendedName>
        <fullName evidence="3">STAS/SEC14 domain-containing protein</fullName>
    </recommendedName>
</protein>
<evidence type="ECO:0008006" key="3">
    <source>
        <dbReference type="Google" id="ProtNLM"/>
    </source>
</evidence>
<keyword evidence="2" id="KW-1185">Reference proteome</keyword>
<evidence type="ECO:0000313" key="1">
    <source>
        <dbReference type="EMBL" id="UOQ66159.1"/>
    </source>
</evidence>
<reference evidence="1" key="1">
    <citation type="submission" date="2022-04" db="EMBL/GenBank/DDBJ databases">
        <title>Hymenobacter sp. isolated from the air.</title>
        <authorList>
            <person name="Won M."/>
            <person name="Lee C.-M."/>
            <person name="Woen H.-Y."/>
            <person name="Kwon S.-W."/>
        </authorList>
    </citation>
    <scope>NUCLEOTIDE SEQUENCE</scope>
    <source>
        <strain evidence="1">5420S-77</strain>
    </source>
</reference>
<proteinExistence type="predicted"/>